<reference evidence="13" key="1">
    <citation type="journal article" date="2011" name="ISME J.">
        <title>The endosymbionts of the deep-sea tubeworms Riftia pachyptila and Tevnia jerichonana share an identical physiology as revealed by proteogenomic analyses.</title>
        <authorList>
            <person name="Gardebrecht A."/>
            <person name="Markert S."/>
            <person name="Felbeck H."/>
            <person name="Thuermer A."/>
            <person name="Albrecht D."/>
            <person name="Wollherr A."/>
            <person name="Kabisch J."/>
            <person name="Lehmann R."/>
            <person name="Daniel R."/>
            <person name="Liesegang H."/>
            <person name="Hecker M."/>
            <person name="Sievert S.M."/>
            <person name="Schweder T."/>
        </authorList>
    </citation>
    <scope>NUCLEOTIDE SEQUENCE [LARGE SCALE GENOMIC DNA]</scope>
</reference>
<keyword evidence="5" id="KW-0997">Cell inner membrane</keyword>
<dbReference type="GO" id="GO:0015627">
    <property type="term" value="C:type II protein secretion system complex"/>
    <property type="evidence" value="ECO:0007669"/>
    <property type="project" value="InterPro"/>
</dbReference>
<proteinExistence type="inferred from homology"/>
<sequence>MCVQLPSGVFGVDDIVGFITFRRTVVPFVGQMGQLIGTATPAFVRFAIQMHKMKSTQGFTLIEVMTALVVGLIMLLVGIPAYNALMASNQVTAHVNDFAGAIQLARSEAVKRGGAVTICPQAANGSCSGAWANGWMVFPDRDGAGVRDMNDRAEDPVRVWQVAAGDVTPTFTNMPAYIRFLASGELDTTNAAGGMTFSFEFPHCEGNQVRQFAISTTGQMTVTKTSCTSGS</sequence>
<dbReference type="Gene3D" id="3.55.40.10">
    <property type="entry name" value="minor pseudopilin epsh domain"/>
    <property type="match status" value="1"/>
</dbReference>
<evidence type="ECO:0000256" key="8">
    <source>
        <dbReference type="ARBA" id="ARBA00023136"/>
    </source>
</evidence>
<feature type="domain" description="General secretion pathway GspH" evidence="12">
    <location>
        <begin position="95"/>
        <end position="218"/>
    </location>
</feature>
<protein>
    <recommendedName>
        <fullName evidence="2">Type II secretion system protein H</fullName>
    </recommendedName>
    <alternativeName>
        <fullName evidence="10">General secretion pathway protein H</fullName>
    </alternativeName>
</protein>
<comment type="similarity">
    <text evidence="9">Belongs to the GSP H family.</text>
</comment>
<feature type="transmembrane region" description="Helical" evidence="11">
    <location>
        <begin position="28"/>
        <end position="48"/>
    </location>
</feature>
<dbReference type="InterPro" id="IPR012902">
    <property type="entry name" value="N_methyl_site"/>
</dbReference>
<dbReference type="Pfam" id="PF07963">
    <property type="entry name" value="N_methyl"/>
    <property type="match status" value="1"/>
</dbReference>
<evidence type="ECO:0000256" key="10">
    <source>
        <dbReference type="ARBA" id="ARBA00030775"/>
    </source>
</evidence>
<dbReference type="InterPro" id="IPR045584">
    <property type="entry name" value="Pilin-like"/>
</dbReference>
<dbReference type="NCBIfam" id="TIGR02532">
    <property type="entry name" value="IV_pilin_GFxxxE"/>
    <property type="match status" value="1"/>
</dbReference>
<evidence type="ECO:0000256" key="7">
    <source>
        <dbReference type="ARBA" id="ARBA00022989"/>
    </source>
</evidence>
<evidence type="ECO:0000256" key="5">
    <source>
        <dbReference type="ARBA" id="ARBA00022519"/>
    </source>
</evidence>
<keyword evidence="4" id="KW-0488">Methylation</keyword>
<comment type="caution">
    <text evidence="13">The sequence shown here is derived from an EMBL/GenBank/DDBJ whole genome shotgun (WGS) entry which is preliminary data.</text>
</comment>
<keyword evidence="6 11" id="KW-0812">Transmembrane</keyword>
<dbReference type="Proteomes" id="UP000004491">
    <property type="component" value="Unassembled WGS sequence"/>
</dbReference>
<dbReference type="AlphaFoldDB" id="G2DBE9"/>
<feature type="transmembrane region" description="Helical" evidence="11">
    <location>
        <begin position="60"/>
        <end position="82"/>
    </location>
</feature>
<evidence type="ECO:0000313" key="13">
    <source>
        <dbReference type="EMBL" id="EGV52092.1"/>
    </source>
</evidence>
<accession>G2DBE9</accession>
<dbReference type="Pfam" id="PF12019">
    <property type="entry name" value="GspH"/>
    <property type="match status" value="1"/>
</dbReference>
<evidence type="ECO:0000256" key="11">
    <source>
        <dbReference type="SAM" id="Phobius"/>
    </source>
</evidence>
<keyword evidence="14" id="KW-1185">Reference proteome</keyword>
<keyword evidence="3" id="KW-1003">Cell membrane</keyword>
<gene>
    <name evidence="13" type="ORF">Rifp1Sym_aq00380</name>
</gene>
<dbReference type="GO" id="GO:0005886">
    <property type="term" value="C:plasma membrane"/>
    <property type="evidence" value="ECO:0007669"/>
    <property type="project" value="UniProtKB-SubCell"/>
</dbReference>
<keyword evidence="8 11" id="KW-0472">Membrane</keyword>
<evidence type="ECO:0000256" key="3">
    <source>
        <dbReference type="ARBA" id="ARBA00022475"/>
    </source>
</evidence>
<evidence type="ECO:0000256" key="6">
    <source>
        <dbReference type="ARBA" id="ARBA00022692"/>
    </source>
</evidence>
<dbReference type="GO" id="GO:0015628">
    <property type="term" value="P:protein secretion by the type II secretion system"/>
    <property type="evidence" value="ECO:0007669"/>
    <property type="project" value="InterPro"/>
</dbReference>
<dbReference type="PROSITE" id="PS00409">
    <property type="entry name" value="PROKAR_NTER_METHYL"/>
    <property type="match status" value="1"/>
</dbReference>
<evidence type="ECO:0000256" key="2">
    <source>
        <dbReference type="ARBA" id="ARBA00021549"/>
    </source>
</evidence>
<evidence type="ECO:0000259" key="12">
    <source>
        <dbReference type="Pfam" id="PF12019"/>
    </source>
</evidence>
<comment type="subcellular location">
    <subcellularLocation>
        <location evidence="1">Cell inner membrane</location>
        <topology evidence="1">Single-pass membrane protein</topology>
    </subcellularLocation>
</comment>
<dbReference type="SUPFAM" id="SSF54523">
    <property type="entry name" value="Pili subunits"/>
    <property type="match status" value="1"/>
</dbReference>
<dbReference type="EMBL" id="AFOC01000017">
    <property type="protein sequence ID" value="EGV52092.1"/>
    <property type="molecule type" value="Genomic_DNA"/>
</dbReference>
<dbReference type="InterPro" id="IPR022346">
    <property type="entry name" value="T2SS_GspH"/>
</dbReference>
<evidence type="ECO:0000256" key="1">
    <source>
        <dbReference type="ARBA" id="ARBA00004377"/>
    </source>
</evidence>
<organism evidence="13 14">
    <name type="scientific">endosymbiont of Riftia pachyptila</name>
    <name type="common">vent Ph05</name>
    <dbReference type="NCBI Taxonomy" id="1048808"/>
    <lineage>
        <taxon>Bacteria</taxon>
        <taxon>Pseudomonadati</taxon>
        <taxon>Pseudomonadota</taxon>
        <taxon>Gammaproteobacteria</taxon>
        <taxon>sulfur-oxidizing symbionts</taxon>
    </lineage>
</organism>
<keyword evidence="7 11" id="KW-1133">Transmembrane helix</keyword>
<evidence type="ECO:0000256" key="9">
    <source>
        <dbReference type="ARBA" id="ARBA00025772"/>
    </source>
</evidence>
<evidence type="ECO:0000313" key="14">
    <source>
        <dbReference type="Proteomes" id="UP000004491"/>
    </source>
</evidence>
<evidence type="ECO:0000256" key="4">
    <source>
        <dbReference type="ARBA" id="ARBA00022481"/>
    </source>
</evidence>
<name>G2DBE9_9GAMM</name>